<proteinExistence type="predicted"/>
<sequence>MSGPNSAPNGDASLVLGPRDHCPRHALDRGKCEAATKRSLALPPTDSVCPPRVTKREYLYTHNKLHTGKTQQRRTR</sequence>
<keyword evidence="3" id="KW-1185">Reference proteome</keyword>
<accession>A0A4D6E269</accession>
<dbReference type="Proteomes" id="UP000297070">
    <property type="component" value="Segment"/>
</dbReference>
<gene>
    <name evidence="2" type="primary">156</name>
    <name evidence="2" type="ORF">SEA_GODONK_156</name>
</gene>
<evidence type="ECO:0000313" key="2">
    <source>
        <dbReference type="EMBL" id="QBZ72753.1"/>
    </source>
</evidence>
<name>A0A4D6E269_9CAUD</name>
<dbReference type="RefSeq" id="YP_009821518.1">
    <property type="nucleotide sequence ID" value="NC_048176.1"/>
</dbReference>
<dbReference type="EMBL" id="MK620899">
    <property type="protein sequence ID" value="QBZ72753.1"/>
    <property type="molecule type" value="Genomic_DNA"/>
</dbReference>
<protein>
    <submittedName>
        <fullName evidence="2">Uncharacterized protein</fullName>
    </submittedName>
</protein>
<evidence type="ECO:0000256" key="1">
    <source>
        <dbReference type="SAM" id="MobiDB-lite"/>
    </source>
</evidence>
<evidence type="ECO:0000313" key="3">
    <source>
        <dbReference type="Proteomes" id="UP000297070"/>
    </source>
</evidence>
<dbReference type="KEGG" id="vg:55012992"/>
<reference evidence="2 3" key="1">
    <citation type="submission" date="2019-03" db="EMBL/GenBank/DDBJ databases">
        <authorList>
            <person name="Douthitt C."/>
            <person name="D'Elia T."/>
            <person name="Bockoras C."/>
            <person name="Boss C."/>
            <person name="Clemons M."/>
            <person name="Green W."/>
            <person name="Harel H."/>
            <person name="Larralde J."/>
            <person name="Lopez M."/>
            <person name="Magana D."/>
            <person name="Miguel M."/>
            <person name="Muschweck L."/>
            <person name="Olivos K."/>
            <person name="Racette D."/>
            <person name="Reynolds M."/>
            <person name="Ru Y."/>
            <person name="Santana M."/>
            <person name="Simon R."/>
            <person name="Smotrilla K."/>
            <person name="Sufficool B."/>
            <person name="Tamayo B."/>
            <person name="Tirado E."/>
            <person name="Vajanyi M."/>
            <person name="Weger M."/>
            <person name="Wehr A."/>
            <person name="Whitaker K."/>
            <person name="Garlena R.A."/>
            <person name="Russell D.A."/>
            <person name="Pope W.H."/>
            <person name="Jacobs-Sera D."/>
            <person name="Hatfull G.F."/>
        </authorList>
    </citation>
    <scope>NUCLEOTIDE SEQUENCE [LARGE SCALE GENOMIC DNA]</scope>
</reference>
<feature type="region of interest" description="Disordered" evidence="1">
    <location>
        <begin position="1"/>
        <end position="22"/>
    </location>
</feature>
<organism evidence="2 3">
    <name type="scientific">Gordonia phage GodonK</name>
    <dbReference type="NCBI Taxonomy" id="2562192"/>
    <lineage>
        <taxon>Viruses</taxon>
        <taxon>Duplodnaviria</taxon>
        <taxon>Heunggongvirae</taxon>
        <taxon>Uroviricota</taxon>
        <taxon>Caudoviricetes</taxon>
        <taxon>Godonkavirus</taxon>
        <taxon>Godonkavirus godonK</taxon>
    </lineage>
</organism>
<dbReference type="GeneID" id="55012992"/>